<dbReference type="SUPFAM" id="SSF161098">
    <property type="entry name" value="MetI-like"/>
    <property type="match status" value="1"/>
</dbReference>
<feature type="transmembrane region" description="Helical" evidence="5">
    <location>
        <begin position="316"/>
        <end position="336"/>
    </location>
</feature>
<dbReference type="InterPro" id="IPR000515">
    <property type="entry name" value="MetI-like"/>
</dbReference>
<dbReference type="CDD" id="cd06261">
    <property type="entry name" value="TM_PBP2"/>
    <property type="match status" value="1"/>
</dbReference>
<evidence type="ECO:0000259" key="6">
    <source>
        <dbReference type="PROSITE" id="PS50928"/>
    </source>
</evidence>
<keyword evidence="4 5" id="KW-0472">Membrane</keyword>
<dbReference type="EMBL" id="JACHNF010000001">
    <property type="protein sequence ID" value="MBB5979371.1"/>
    <property type="molecule type" value="Genomic_DNA"/>
</dbReference>
<feature type="transmembrane region" description="Helical" evidence="5">
    <location>
        <begin position="240"/>
        <end position="259"/>
    </location>
</feature>
<dbReference type="Proteomes" id="UP000558997">
    <property type="component" value="Unassembled WGS sequence"/>
</dbReference>
<comment type="subcellular location">
    <subcellularLocation>
        <location evidence="5">Cell membrane</location>
        <topology evidence="5">Multi-pass membrane protein</topology>
    </subcellularLocation>
    <subcellularLocation>
        <location evidence="1">Membrane</location>
        <topology evidence="1">Multi-pass membrane protein</topology>
    </subcellularLocation>
</comment>
<keyword evidence="8" id="KW-1185">Reference proteome</keyword>
<evidence type="ECO:0000256" key="3">
    <source>
        <dbReference type="ARBA" id="ARBA00022989"/>
    </source>
</evidence>
<evidence type="ECO:0000256" key="5">
    <source>
        <dbReference type="RuleBase" id="RU363032"/>
    </source>
</evidence>
<dbReference type="AlphaFoldDB" id="A0A841DNA0"/>
<feature type="transmembrane region" description="Helical" evidence="5">
    <location>
        <begin position="173"/>
        <end position="201"/>
    </location>
</feature>
<keyword evidence="3 5" id="KW-1133">Transmembrane helix</keyword>
<proteinExistence type="inferred from homology"/>
<sequence length="379" mass="40873">MTVLQTPTAASPDEVPAAAEPTLALASQQTLIWRRFKRNKLAVVSLWIVGFIYFTAAFCEFLAPQTQETYASDRAYAPPQLMKVSFTSSPHLFVNGYKGTPNPETLLRDYTVDKSQRYGIRLFAKGDHYKLWGLIPSDRHLIGPSQPGAPFHLLGTDDQGRDNLSRVIYGTRISMSVGLIGVSAALVLGLLLGGISGYFGGLVDGIVQRVIEFFMSIPTLPLWLGLAAAVPPGWSALKTYFAITLILSLIGWTGLARVIRSRFLQIRGEDFVLAAELDGARWHRVVGRHMLPAFTSHIIASLTLAVPGMILGETALSFLGLGLQAPVVSWGVLLSGAQSIRVLTAAPWLLAAGAAVVIAVMALNFVGDGLRDAADPYES</sequence>
<comment type="caution">
    <text evidence="7">The sequence shown here is derived from an EMBL/GenBank/DDBJ whole genome shotgun (WGS) entry which is preliminary data.</text>
</comment>
<keyword evidence="2 5" id="KW-0812">Transmembrane</keyword>
<gene>
    <name evidence="7" type="ORF">HDA44_002712</name>
</gene>
<feature type="domain" description="ABC transmembrane type-1" evidence="6">
    <location>
        <begin position="171"/>
        <end position="367"/>
    </location>
</feature>
<dbReference type="PANTHER" id="PTHR43839">
    <property type="entry name" value="OPPC IN A BINDING PROTEIN-DEPENDENT TRANSPORT SYSTEM"/>
    <property type="match status" value="1"/>
</dbReference>
<dbReference type="GO" id="GO:0005886">
    <property type="term" value="C:plasma membrane"/>
    <property type="evidence" value="ECO:0007669"/>
    <property type="project" value="UniProtKB-SubCell"/>
</dbReference>
<keyword evidence="5" id="KW-0813">Transport</keyword>
<evidence type="ECO:0000313" key="7">
    <source>
        <dbReference type="EMBL" id="MBB5979371.1"/>
    </source>
</evidence>
<evidence type="ECO:0000256" key="4">
    <source>
        <dbReference type="ARBA" id="ARBA00023136"/>
    </source>
</evidence>
<evidence type="ECO:0000256" key="2">
    <source>
        <dbReference type="ARBA" id="ARBA00022692"/>
    </source>
</evidence>
<dbReference type="InterPro" id="IPR025966">
    <property type="entry name" value="OppC_N"/>
</dbReference>
<accession>A0A841DNA0</accession>
<evidence type="ECO:0000313" key="8">
    <source>
        <dbReference type="Proteomes" id="UP000558997"/>
    </source>
</evidence>
<feature type="transmembrane region" description="Helical" evidence="5">
    <location>
        <begin position="41"/>
        <end position="63"/>
    </location>
</feature>
<dbReference type="RefSeq" id="WP_184834311.1">
    <property type="nucleotide sequence ID" value="NZ_BAAAVN010000001.1"/>
</dbReference>
<name>A0A841DNA0_9ACTN</name>
<dbReference type="Pfam" id="PF12911">
    <property type="entry name" value="OppC_N"/>
    <property type="match status" value="1"/>
</dbReference>
<dbReference type="Pfam" id="PF00528">
    <property type="entry name" value="BPD_transp_1"/>
    <property type="match status" value="1"/>
</dbReference>
<dbReference type="GO" id="GO:0055085">
    <property type="term" value="P:transmembrane transport"/>
    <property type="evidence" value="ECO:0007669"/>
    <property type="project" value="InterPro"/>
</dbReference>
<reference evidence="7 8" key="1">
    <citation type="submission" date="2020-08" db="EMBL/GenBank/DDBJ databases">
        <title>Sequencing the genomes of 1000 actinobacteria strains.</title>
        <authorList>
            <person name="Klenk H.-P."/>
        </authorList>
    </citation>
    <scope>NUCLEOTIDE SEQUENCE [LARGE SCALE GENOMIC DNA]</scope>
    <source>
        <strain evidence="7 8">DSM 17294</strain>
    </source>
</reference>
<feature type="transmembrane region" description="Helical" evidence="5">
    <location>
        <begin position="348"/>
        <end position="367"/>
    </location>
</feature>
<feature type="transmembrane region" description="Helical" evidence="5">
    <location>
        <begin position="291"/>
        <end position="310"/>
    </location>
</feature>
<evidence type="ECO:0000256" key="1">
    <source>
        <dbReference type="ARBA" id="ARBA00004141"/>
    </source>
</evidence>
<dbReference type="PANTHER" id="PTHR43839:SF3">
    <property type="entry name" value="OLIGOPEPTIDE ABC TRANSPORTER, PERMEASE PROTEIN"/>
    <property type="match status" value="1"/>
</dbReference>
<comment type="similarity">
    <text evidence="5">Belongs to the binding-protein-dependent transport system permease family.</text>
</comment>
<dbReference type="PROSITE" id="PS50928">
    <property type="entry name" value="ABC_TM1"/>
    <property type="match status" value="1"/>
</dbReference>
<organism evidence="7 8">
    <name type="scientific">Kribbella solani</name>
    <dbReference type="NCBI Taxonomy" id="236067"/>
    <lineage>
        <taxon>Bacteria</taxon>
        <taxon>Bacillati</taxon>
        <taxon>Actinomycetota</taxon>
        <taxon>Actinomycetes</taxon>
        <taxon>Propionibacteriales</taxon>
        <taxon>Kribbellaceae</taxon>
        <taxon>Kribbella</taxon>
    </lineage>
</organism>
<feature type="transmembrane region" description="Helical" evidence="5">
    <location>
        <begin position="213"/>
        <end position="234"/>
    </location>
</feature>
<protein>
    <submittedName>
        <fullName evidence="7">Peptide/nickel transport system permease protein</fullName>
    </submittedName>
</protein>
<dbReference type="Gene3D" id="1.10.3720.10">
    <property type="entry name" value="MetI-like"/>
    <property type="match status" value="1"/>
</dbReference>
<dbReference type="InterPro" id="IPR035906">
    <property type="entry name" value="MetI-like_sf"/>
</dbReference>